<dbReference type="InParanoid" id="A0A0R0ERC7"/>
<evidence type="ECO:0000313" key="2">
    <source>
        <dbReference type="EnsemblPlants" id="KRG96261"/>
    </source>
</evidence>
<reference evidence="2" key="2">
    <citation type="submission" date="2018-02" db="UniProtKB">
        <authorList>
            <consortium name="EnsemblPlants"/>
        </authorList>
    </citation>
    <scope>IDENTIFICATION</scope>
    <source>
        <strain evidence="2">Williams 82</strain>
    </source>
</reference>
<dbReference type="OrthoDB" id="1423337at2759"/>
<reference evidence="1 2" key="1">
    <citation type="journal article" date="2010" name="Nature">
        <title>Genome sequence of the palaeopolyploid soybean.</title>
        <authorList>
            <person name="Schmutz J."/>
            <person name="Cannon S.B."/>
            <person name="Schlueter J."/>
            <person name="Ma J."/>
            <person name="Mitros T."/>
            <person name="Nelson W."/>
            <person name="Hyten D.L."/>
            <person name="Song Q."/>
            <person name="Thelen J.J."/>
            <person name="Cheng J."/>
            <person name="Xu D."/>
            <person name="Hellsten U."/>
            <person name="May G.D."/>
            <person name="Yu Y."/>
            <person name="Sakurai T."/>
            <person name="Umezawa T."/>
            <person name="Bhattacharyya M.K."/>
            <person name="Sandhu D."/>
            <person name="Valliyodan B."/>
            <person name="Lindquist E."/>
            <person name="Peto M."/>
            <person name="Grant D."/>
            <person name="Shu S."/>
            <person name="Goodstein D."/>
            <person name="Barry K."/>
            <person name="Futrell-Griggs M."/>
            <person name="Abernathy B."/>
            <person name="Du J."/>
            <person name="Tian Z."/>
            <person name="Zhu L."/>
            <person name="Gill N."/>
            <person name="Joshi T."/>
            <person name="Libault M."/>
            <person name="Sethuraman A."/>
            <person name="Zhang X.-C."/>
            <person name="Shinozaki K."/>
            <person name="Nguyen H.T."/>
            <person name="Wing R.A."/>
            <person name="Cregan P."/>
            <person name="Specht J."/>
            <person name="Grimwood J."/>
            <person name="Rokhsar D."/>
            <person name="Stacey G."/>
            <person name="Shoemaker R.C."/>
            <person name="Jackson S.A."/>
        </authorList>
    </citation>
    <scope>NUCLEOTIDE SEQUENCE [LARGE SCALE GENOMIC DNA]</scope>
    <source>
        <strain evidence="2">cv. Williams 82</strain>
        <tissue evidence="1">Callus</tissue>
    </source>
</reference>
<dbReference type="Gramene" id="KRG96261">
    <property type="protein sequence ID" value="KRG96261"/>
    <property type="gene ID" value="GLYMA_19G199700"/>
</dbReference>
<accession>A0A0R0ERC7</accession>
<protein>
    <submittedName>
        <fullName evidence="1 2">Uncharacterized protein</fullName>
    </submittedName>
</protein>
<gene>
    <name evidence="1" type="ORF">GLYMA_19G199700</name>
</gene>
<evidence type="ECO:0000313" key="3">
    <source>
        <dbReference type="Proteomes" id="UP000008827"/>
    </source>
</evidence>
<dbReference type="EnsemblPlants" id="KRG96261">
    <property type="protein sequence ID" value="KRG96261"/>
    <property type="gene ID" value="GLYMA_19G199700"/>
</dbReference>
<proteinExistence type="predicted"/>
<sequence length="157" mass="18196">MNNPNTMAARIFKAKYYSNGKFMDGAIRHNPSFSWRSIDNSRVLLKEGSRSLFDFIPRSEELTVKSLLCDGNKVWNATMVHMIFSERDARKASMWMGIWNLKVPPSLLRYPSYSFQTSKERFLVDRLKTFYTNSSENGSIILQCNNLLVQNPTYCVC</sequence>
<dbReference type="EMBL" id="CM000852">
    <property type="protein sequence ID" value="KRG96261.1"/>
    <property type="molecule type" value="Genomic_DNA"/>
</dbReference>
<dbReference type="AlphaFoldDB" id="A0A0R0ERC7"/>
<reference evidence="1" key="3">
    <citation type="submission" date="2018-07" db="EMBL/GenBank/DDBJ databases">
        <title>WGS assembly of Glycine max.</title>
        <authorList>
            <person name="Schmutz J."/>
            <person name="Cannon S."/>
            <person name="Schlueter J."/>
            <person name="Ma J."/>
            <person name="Mitros T."/>
            <person name="Nelson W."/>
            <person name="Hyten D."/>
            <person name="Song Q."/>
            <person name="Thelen J."/>
            <person name="Cheng J."/>
            <person name="Xu D."/>
            <person name="Hellsten U."/>
            <person name="May G."/>
            <person name="Yu Y."/>
            <person name="Sakurai T."/>
            <person name="Umezawa T."/>
            <person name="Bhattacharyya M."/>
            <person name="Sandhu D."/>
            <person name="Valliyodan B."/>
            <person name="Lindquist E."/>
            <person name="Peto M."/>
            <person name="Grant D."/>
            <person name="Shu S."/>
            <person name="Goodstein D."/>
            <person name="Barry K."/>
            <person name="Futrell-Griggs M."/>
            <person name="Abernathy B."/>
            <person name="Du J."/>
            <person name="Tian Z."/>
            <person name="Zhu L."/>
            <person name="Gill N."/>
            <person name="Joshi T."/>
            <person name="Libault M."/>
            <person name="Sethuraman A."/>
            <person name="Zhang X."/>
            <person name="Shinozaki K."/>
            <person name="Nguyen H."/>
            <person name="Wing R."/>
            <person name="Cregan P."/>
            <person name="Specht J."/>
            <person name="Grimwood J."/>
            <person name="Rokhsar D."/>
            <person name="Stacey G."/>
            <person name="Shoemaker R."/>
            <person name="Jackson S."/>
        </authorList>
    </citation>
    <scope>NUCLEOTIDE SEQUENCE</scope>
    <source>
        <tissue evidence="1">Callus</tissue>
    </source>
</reference>
<dbReference type="STRING" id="3847.A0A0R0ERC7"/>
<organism evidence="1">
    <name type="scientific">Glycine max</name>
    <name type="common">Soybean</name>
    <name type="synonym">Glycine hispida</name>
    <dbReference type="NCBI Taxonomy" id="3847"/>
    <lineage>
        <taxon>Eukaryota</taxon>
        <taxon>Viridiplantae</taxon>
        <taxon>Streptophyta</taxon>
        <taxon>Embryophyta</taxon>
        <taxon>Tracheophyta</taxon>
        <taxon>Spermatophyta</taxon>
        <taxon>Magnoliopsida</taxon>
        <taxon>eudicotyledons</taxon>
        <taxon>Gunneridae</taxon>
        <taxon>Pentapetalae</taxon>
        <taxon>rosids</taxon>
        <taxon>fabids</taxon>
        <taxon>Fabales</taxon>
        <taxon>Fabaceae</taxon>
        <taxon>Papilionoideae</taxon>
        <taxon>50 kb inversion clade</taxon>
        <taxon>NPAAA clade</taxon>
        <taxon>indigoferoid/millettioid clade</taxon>
        <taxon>Phaseoleae</taxon>
        <taxon>Glycine</taxon>
        <taxon>Glycine subgen. Soja</taxon>
    </lineage>
</organism>
<evidence type="ECO:0000313" key="1">
    <source>
        <dbReference type="EMBL" id="KRG96261.1"/>
    </source>
</evidence>
<keyword evidence="3" id="KW-1185">Reference proteome</keyword>
<dbReference type="Proteomes" id="UP000008827">
    <property type="component" value="Chromosome 19"/>
</dbReference>
<name>A0A0R0ERC7_SOYBN</name>